<evidence type="ECO:0000313" key="1">
    <source>
        <dbReference type="EMBL" id="EUA68680.1"/>
    </source>
</evidence>
<dbReference type="PATRIC" id="fig|1299334.3.peg.1356"/>
<protein>
    <submittedName>
        <fullName evidence="1">Uncharacterized protein</fullName>
    </submittedName>
</protein>
<proteinExistence type="predicted"/>
<gene>
    <name evidence="1" type="ORF">I553_1868</name>
</gene>
<dbReference type="EMBL" id="JAOB01000013">
    <property type="protein sequence ID" value="EUA68680.1"/>
    <property type="molecule type" value="Genomic_DNA"/>
</dbReference>
<accession>X8DMG6</accession>
<reference evidence="1" key="1">
    <citation type="submission" date="2014-01" db="EMBL/GenBank/DDBJ databases">
        <authorList>
            <person name="Brown-Elliot B."/>
            <person name="Wallace R."/>
            <person name="Lenaerts A."/>
            <person name="Ordway D."/>
            <person name="DeGroote M.A."/>
            <person name="Parker T."/>
            <person name="Sizemore C."/>
            <person name="Tallon L.J."/>
            <person name="Sadzewicz L.K."/>
            <person name="Sengamalay N."/>
            <person name="Fraser C.M."/>
            <person name="Hine E."/>
            <person name="Shefchek K.A."/>
            <person name="Das S.P."/>
            <person name="Tettelin H."/>
        </authorList>
    </citation>
    <scope>NUCLEOTIDE SEQUENCE [LARGE SCALE GENOMIC DNA]</scope>
    <source>
        <strain evidence="1">4042</strain>
    </source>
</reference>
<sequence length="38" mass="4219">MRRDRSARLRRGERADAPVSSLYVTAVFTGQARNVASP</sequence>
<comment type="caution">
    <text evidence="1">The sequence shown here is derived from an EMBL/GenBank/DDBJ whole genome shotgun (WGS) entry which is preliminary data.</text>
</comment>
<dbReference type="AlphaFoldDB" id="X8DMG6"/>
<organism evidence="1">
    <name type="scientific">Mycobacterium xenopi 4042</name>
    <dbReference type="NCBI Taxonomy" id="1299334"/>
    <lineage>
        <taxon>Bacteria</taxon>
        <taxon>Bacillati</taxon>
        <taxon>Actinomycetota</taxon>
        <taxon>Actinomycetes</taxon>
        <taxon>Mycobacteriales</taxon>
        <taxon>Mycobacteriaceae</taxon>
        <taxon>Mycobacterium</taxon>
    </lineage>
</organism>
<name>X8DMG6_MYCXE</name>